<evidence type="ECO:0000259" key="6">
    <source>
        <dbReference type="Pfam" id="PF17189"/>
    </source>
</evidence>
<feature type="domain" description="Glycosyl hydrolase family 30 beta sandwich" evidence="6">
    <location>
        <begin position="437"/>
        <end position="495"/>
    </location>
</feature>
<dbReference type="Gene3D" id="3.20.20.80">
    <property type="entry name" value="Glycosidases"/>
    <property type="match status" value="1"/>
</dbReference>
<evidence type="ECO:0000256" key="1">
    <source>
        <dbReference type="ARBA" id="ARBA00005382"/>
    </source>
</evidence>
<dbReference type="InterPro" id="IPR017853">
    <property type="entry name" value="GH"/>
</dbReference>
<reference evidence="7" key="1">
    <citation type="journal article" date="2014" name="Int. J. Syst. Evol. Microbiol.">
        <title>Complete genome sequence of Corynebacterium casei LMG S-19264T (=DSM 44701T), isolated from a smear-ripened cheese.</title>
        <authorList>
            <consortium name="US DOE Joint Genome Institute (JGI-PGF)"/>
            <person name="Walter F."/>
            <person name="Albersmeier A."/>
            <person name="Kalinowski J."/>
            <person name="Ruckert C."/>
        </authorList>
    </citation>
    <scope>NUCLEOTIDE SEQUENCE</scope>
    <source>
        <strain evidence="7">KCTC 12710</strain>
    </source>
</reference>
<dbReference type="Pfam" id="PF02055">
    <property type="entry name" value="Glyco_hydro_30"/>
    <property type="match status" value="1"/>
</dbReference>
<dbReference type="PRINTS" id="PR00843">
    <property type="entry name" value="GLHYDRLASE30"/>
</dbReference>
<dbReference type="InterPro" id="IPR001139">
    <property type="entry name" value="Glyco_hydro_30"/>
</dbReference>
<evidence type="ECO:0000259" key="5">
    <source>
        <dbReference type="Pfam" id="PF02055"/>
    </source>
</evidence>
<dbReference type="InterPro" id="IPR013780">
    <property type="entry name" value="Glyco_hydro_b"/>
</dbReference>
<dbReference type="PROSITE" id="PS51257">
    <property type="entry name" value="PROKAR_LIPOPROTEIN"/>
    <property type="match status" value="1"/>
</dbReference>
<dbReference type="AlphaFoldDB" id="A0A918R008"/>
<dbReference type="Proteomes" id="UP000636004">
    <property type="component" value="Unassembled WGS sequence"/>
</dbReference>
<keyword evidence="8" id="KW-1185">Reference proteome</keyword>
<evidence type="ECO:0000256" key="4">
    <source>
        <dbReference type="RuleBase" id="RU361188"/>
    </source>
</evidence>
<evidence type="ECO:0000313" key="7">
    <source>
        <dbReference type="EMBL" id="GGZ78076.1"/>
    </source>
</evidence>
<protein>
    <submittedName>
        <fullName evidence="7">Glycosyl hydrolase</fullName>
    </submittedName>
</protein>
<gene>
    <name evidence="7" type="primary">srfJ</name>
    <name evidence="7" type="ORF">GCM10007028_14380</name>
</gene>
<dbReference type="PANTHER" id="PTHR11069:SF23">
    <property type="entry name" value="LYSOSOMAL ACID GLUCOSYLCERAMIDASE"/>
    <property type="match status" value="1"/>
</dbReference>
<name>A0A918R008_9FLAO</name>
<dbReference type="Gene3D" id="2.60.40.1180">
    <property type="entry name" value="Golgi alpha-mannosidase II"/>
    <property type="match status" value="1"/>
</dbReference>
<accession>A0A918R008</accession>
<proteinExistence type="inferred from homology"/>
<keyword evidence="3 4" id="KW-0378">Hydrolase</keyword>
<keyword evidence="2" id="KW-0732">Signal</keyword>
<dbReference type="InterPro" id="IPR033452">
    <property type="entry name" value="GH30_C"/>
</dbReference>
<organism evidence="7 8">
    <name type="scientific">Algibacter mikhailovii</name>
    <dbReference type="NCBI Taxonomy" id="425498"/>
    <lineage>
        <taxon>Bacteria</taxon>
        <taxon>Pseudomonadati</taxon>
        <taxon>Bacteroidota</taxon>
        <taxon>Flavobacteriia</taxon>
        <taxon>Flavobacteriales</taxon>
        <taxon>Flavobacteriaceae</taxon>
        <taxon>Algibacter</taxon>
    </lineage>
</organism>
<dbReference type="InterPro" id="IPR033453">
    <property type="entry name" value="Glyco_hydro_30_TIM-barrel"/>
</dbReference>
<dbReference type="PANTHER" id="PTHR11069">
    <property type="entry name" value="GLUCOSYLCERAMIDASE"/>
    <property type="match status" value="1"/>
</dbReference>
<comment type="similarity">
    <text evidence="1 4">Belongs to the glycosyl hydrolase 30 family.</text>
</comment>
<dbReference type="EMBL" id="BMWZ01000003">
    <property type="protein sequence ID" value="GGZ78076.1"/>
    <property type="molecule type" value="Genomic_DNA"/>
</dbReference>
<comment type="caution">
    <text evidence="7">The sequence shown here is derived from an EMBL/GenBank/DDBJ whole genome shotgun (WGS) entry which is preliminary data.</text>
</comment>
<reference evidence="7" key="2">
    <citation type="submission" date="2020-09" db="EMBL/GenBank/DDBJ databases">
        <authorList>
            <person name="Sun Q."/>
            <person name="Kim S."/>
        </authorList>
    </citation>
    <scope>NUCLEOTIDE SEQUENCE</scope>
    <source>
        <strain evidence="7">KCTC 12710</strain>
    </source>
</reference>
<feature type="domain" description="Glycosyl hydrolase family 30 TIM-barrel" evidence="5">
    <location>
        <begin position="69"/>
        <end position="432"/>
    </location>
</feature>
<sequence length="499" mass="57195">MNKRVYIVFILAVLLSASCIKQKEKSDMMRFEVFETSKKGNKLSKVTNFKRSDSAVSIVLKPESTLQTITGFGGAFTEASAHLLNQLSKGNRDTILKAYFAKDGARYSLTRTHMNSCDFSLSNYSYTPVEGDKTLEHFSVEEDKDDLIPMIKDAMVVSEDGFKLFGSPWTAAPWMKDNNSWVGGKLLPEYYDTWALFFSKYADAYKAEGIDIWGFTVENEPMGNGNNWESMHYTPDEMTNFVQNHLGPKLEADGKGDLKILGFDQNRAHLKDWVDSMYKTEASSKYFDGTAIHWYDSTYEIFPQELQDAHHKAPDKLLIQTEACVDSEVPKWQDDAWYWRKEATDWGYDWATEENKYLHPKYAPVNRYARDIIGCLNNWVDGWVDWNMVLDIQGGPNWFKNWCVAPVIVDTDKDEVYFTPLYYTMAHFSKYIRPEAQIIALENSDNDLMVTAAKNTDNTIAVVIYNETETPKSINLLLNENTMEFSIDAKAIQTVVIPN</sequence>
<keyword evidence="4" id="KW-0326">Glycosidase</keyword>
<dbReference type="GO" id="GO:0006680">
    <property type="term" value="P:glucosylceramide catabolic process"/>
    <property type="evidence" value="ECO:0007669"/>
    <property type="project" value="TreeGrafter"/>
</dbReference>
<dbReference type="SUPFAM" id="SSF51445">
    <property type="entry name" value="(Trans)glycosidases"/>
    <property type="match status" value="1"/>
</dbReference>
<dbReference type="RefSeq" id="WP_189360115.1">
    <property type="nucleotide sequence ID" value="NZ_BMWZ01000003.1"/>
</dbReference>
<evidence type="ECO:0000313" key="8">
    <source>
        <dbReference type="Proteomes" id="UP000636004"/>
    </source>
</evidence>
<dbReference type="Pfam" id="PF17189">
    <property type="entry name" value="Glyco_hydro_30C"/>
    <property type="match status" value="1"/>
</dbReference>
<dbReference type="GO" id="GO:0004348">
    <property type="term" value="F:glucosylceramidase activity"/>
    <property type="evidence" value="ECO:0007669"/>
    <property type="project" value="InterPro"/>
</dbReference>
<dbReference type="GO" id="GO:0016020">
    <property type="term" value="C:membrane"/>
    <property type="evidence" value="ECO:0007669"/>
    <property type="project" value="GOC"/>
</dbReference>
<evidence type="ECO:0000256" key="3">
    <source>
        <dbReference type="ARBA" id="ARBA00022801"/>
    </source>
</evidence>
<evidence type="ECO:0000256" key="2">
    <source>
        <dbReference type="ARBA" id="ARBA00022729"/>
    </source>
</evidence>